<dbReference type="Gene3D" id="1.25.40.10">
    <property type="entry name" value="Tetratricopeptide repeat domain"/>
    <property type="match status" value="1"/>
</dbReference>
<dbReference type="Pfam" id="PF13371">
    <property type="entry name" value="TPR_9"/>
    <property type="match status" value="1"/>
</dbReference>
<dbReference type="RefSeq" id="WP_172192333.1">
    <property type="nucleotide sequence ID" value="NZ_CAWPPK010000071.1"/>
</dbReference>
<comment type="similarity">
    <text evidence="1">Belongs to the UPF0162 family.</text>
</comment>
<keyword evidence="4" id="KW-1185">Reference proteome</keyword>
<reference evidence="3 4" key="1">
    <citation type="journal article" date="2020" name="Sci. Rep.">
        <title>A novel cyanobacterial geosmin producer, revising GeoA distribution and dispersion patterns in Bacteria.</title>
        <authorList>
            <person name="Churro C."/>
            <person name="Semedo-Aguiar A.P."/>
            <person name="Silva A.D."/>
            <person name="Pereira-Leal J.B."/>
            <person name="Leite R.B."/>
        </authorList>
    </citation>
    <scope>NUCLEOTIDE SEQUENCE [LARGE SCALE GENOMIC DNA]</scope>
    <source>
        <strain evidence="3 4">IPMA8</strain>
    </source>
</reference>
<organism evidence="3 4">
    <name type="scientific">Microcoleus asticus IPMA8</name>
    <dbReference type="NCBI Taxonomy" id="2563858"/>
    <lineage>
        <taxon>Bacteria</taxon>
        <taxon>Bacillati</taxon>
        <taxon>Cyanobacteriota</taxon>
        <taxon>Cyanophyceae</taxon>
        <taxon>Oscillatoriophycideae</taxon>
        <taxon>Oscillatoriales</taxon>
        <taxon>Microcoleaceae</taxon>
        <taxon>Microcoleus</taxon>
        <taxon>Microcoleus asticus</taxon>
    </lineage>
</organism>
<evidence type="ECO:0000256" key="1">
    <source>
        <dbReference type="ARBA" id="ARBA00007100"/>
    </source>
</evidence>
<dbReference type="Proteomes" id="UP000702425">
    <property type="component" value="Unassembled WGS sequence"/>
</dbReference>
<dbReference type="Pfam" id="PF13369">
    <property type="entry name" value="Transglut_core2"/>
    <property type="match status" value="1"/>
</dbReference>
<comment type="caution">
    <text evidence="3">The sequence shown here is derived from an EMBL/GenBank/DDBJ whole genome shotgun (WGS) entry which is preliminary data.</text>
</comment>
<name>A0ABX2D5K9_9CYAN</name>
<proteinExistence type="inferred from homology"/>
<evidence type="ECO:0000259" key="2">
    <source>
        <dbReference type="Pfam" id="PF13369"/>
    </source>
</evidence>
<sequence>MDFPIARQLFYREINQPDGSIDLAKAALYMALEEYPNLEPEEYLNALDTIADEVRDRLPAQNYPLRIIQTINAYLYGELQFAGNDADYYDPRNSFLNEVIDRRTGIPISLSLVYLEVAKRIDFPMVGIGMPGHFLIRPDFEDAGIFVDAFNGGEILFPEDCQARLSQIYGQPMELQPAFLAPIGRRHFLGRMLGNLKAIYLQQRDAVRVLLAIERILLLFPDAAGERRDRGILYYQVGRLAEARHDLQLYLRNAPNAEDAARIRQLLDRLDRDMLT</sequence>
<dbReference type="InterPro" id="IPR011990">
    <property type="entry name" value="TPR-like_helical_dom_sf"/>
</dbReference>
<evidence type="ECO:0000313" key="3">
    <source>
        <dbReference type="EMBL" id="NQE37932.1"/>
    </source>
</evidence>
<dbReference type="PANTHER" id="PTHR31350">
    <property type="entry name" value="SI:DKEY-261L7.2"/>
    <property type="match status" value="1"/>
</dbReference>
<feature type="domain" description="Protein SirB1 N-terminal" evidence="2">
    <location>
        <begin position="42"/>
        <end position="193"/>
    </location>
</feature>
<protein>
    <recommendedName>
        <fullName evidence="2">Protein SirB1 N-terminal domain-containing protein</fullName>
    </recommendedName>
</protein>
<dbReference type="EMBL" id="SRRZ01000162">
    <property type="protein sequence ID" value="NQE37932.1"/>
    <property type="molecule type" value="Genomic_DNA"/>
</dbReference>
<evidence type="ECO:0000313" key="4">
    <source>
        <dbReference type="Proteomes" id="UP000702425"/>
    </source>
</evidence>
<dbReference type="PANTHER" id="PTHR31350:SF21">
    <property type="entry name" value="F-BOX ONLY PROTEIN 21"/>
    <property type="match status" value="1"/>
</dbReference>
<dbReference type="InterPro" id="IPR032698">
    <property type="entry name" value="SirB1_N"/>
</dbReference>
<dbReference type="SUPFAM" id="SSF48452">
    <property type="entry name" value="TPR-like"/>
    <property type="match status" value="1"/>
</dbReference>
<gene>
    <name evidence="3" type="ORF">E5S67_05713</name>
</gene>
<accession>A0ABX2D5K9</accession>